<evidence type="ECO:0000256" key="1">
    <source>
        <dbReference type="ARBA" id="ARBA00023172"/>
    </source>
</evidence>
<dbReference type="InterPro" id="IPR013762">
    <property type="entry name" value="Integrase-like_cat_sf"/>
</dbReference>
<proteinExistence type="predicted"/>
<keyword evidence="3" id="KW-1185">Reference proteome</keyword>
<sequence>MRAVPLVGIALEAVKRHPEGFLRYYDKGNSFSNAANNFLLANKLRTKESTVYSLRHEYTARMRNGAVPEHIQRHIVGHATDVHGTYGAFPDQSNFDDRLAEMAVHMGRVALPFDMDVI</sequence>
<organism evidence="2 3">
    <name type="scientific">Cohaesibacter celericrescens</name>
    <dbReference type="NCBI Taxonomy" id="2067669"/>
    <lineage>
        <taxon>Bacteria</taxon>
        <taxon>Pseudomonadati</taxon>
        <taxon>Pseudomonadota</taxon>
        <taxon>Alphaproteobacteria</taxon>
        <taxon>Hyphomicrobiales</taxon>
        <taxon>Cohaesibacteraceae</taxon>
    </lineage>
</organism>
<name>A0A2N5XT92_9HYPH</name>
<gene>
    <name evidence="2" type="ORF">C0081_10330</name>
</gene>
<dbReference type="SUPFAM" id="SSF56349">
    <property type="entry name" value="DNA breaking-rejoining enzymes"/>
    <property type="match status" value="1"/>
</dbReference>
<reference evidence="2 3" key="1">
    <citation type="submission" date="2018-01" db="EMBL/GenBank/DDBJ databases">
        <title>The draft genome sequence of Cohaesibacter sp. H1304.</title>
        <authorList>
            <person name="Wang N.-N."/>
            <person name="Du Z.-J."/>
        </authorList>
    </citation>
    <scope>NUCLEOTIDE SEQUENCE [LARGE SCALE GENOMIC DNA]</scope>
    <source>
        <strain evidence="2 3">H1304</strain>
    </source>
</reference>
<evidence type="ECO:0008006" key="4">
    <source>
        <dbReference type="Google" id="ProtNLM"/>
    </source>
</evidence>
<dbReference type="Proteomes" id="UP000234881">
    <property type="component" value="Unassembled WGS sequence"/>
</dbReference>
<dbReference type="InterPro" id="IPR011010">
    <property type="entry name" value="DNA_brk_join_enz"/>
</dbReference>
<evidence type="ECO:0000313" key="3">
    <source>
        <dbReference type="Proteomes" id="UP000234881"/>
    </source>
</evidence>
<dbReference type="Gene3D" id="1.10.443.10">
    <property type="entry name" value="Intergrase catalytic core"/>
    <property type="match status" value="1"/>
</dbReference>
<dbReference type="GO" id="GO:0003677">
    <property type="term" value="F:DNA binding"/>
    <property type="evidence" value="ECO:0007669"/>
    <property type="project" value="InterPro"/>
</dbReference>
<comment type="caution">
    <text evidence="2">The sequence shown here is derived from an EMBL/GenBank/DDBJ whole genome shotgun (WGS) entry which is preliminary data.</text>
</comment>
<dbReference type="GO" id="GO:0006310">
    <property type="term" value="P:DNA recombination"/>
    <property type="evidence" value="ECO:0007669"/>
    <property type="project" value="UniProtKB-KW"/>
</dbReference>
<keyword evidence="1" id="KW-0233">DNA recombination</keyword>
<dbReference type="AlphaFoldDB" id="A0A2N5XT92"/>
<evidence type="ECO:0000313" key="2">
    <source>
        <dbReference type="EMBL" id="PLW77677.1"/>
    </source>
</evidence>
<dbReference type="EMBL" id="PKUQ01000016">
    <property type="protein sequence ID" value="PLW77677.1"/>
    <property type="molecule type" value="Genomic_DNA"/>
</dbReference>
<accession>A0A2N5XT92</accession>
<protein>
    <recommendedName>
        <fullName evidence="4">Integrase</fullName>
    </recommendedName>
</protein>
<dbReference type="GO" id="GO:0015074">
    <property type="term" value="P:DNA integration"/>
    <property type="evidence" value="ECO:0007669"/>
    <property type="project" value="InterPro"/>
</dbReference>